<dbReference type="InterPro" id="IPR020616">
    <property type="entry name" value="Thiolase_N"/>
</dbReference>
<accession>A0ABP4W6L5</accession>
<dbReference type="RefSeq" id="WP_344079009.1">
    <property type="nucleotide sequence ID" value="NZ_BAAALS010000007.1"/>
</dbReference>
<reference evidence="8" key="1">
    <citation type="journal article" date="2019" name="Int. J. Syst. Evol. Microbiol.">
        <title>The Global Catalogue of Microorganisms (GCM) 10K type strain sequencing project: providing services to taxonomists for standard genome sequencing and annotation.</title>
        <authorList>
            <consortium name="The Broad Institute Genomics Platform"/>
            <consortium name="The Broad Institute Genome Sequencing Center for Infectious Disease"/>
            <person name="Wu L."/>
            <person name="Ma J."/>
        </authorList>
    </citation>
    <scope>NUCLEOTIDE SEQUENCE [LARGE SCALE GENOMIC DNA]</scope>
    <source>
        <strain evidence="8">JCM 13249</strain>
    </source>
</reference>
<dbReference type="Pfam" id="PF00108">
    <property type="entry name" value="Thiolase_N"/>
    <property type="match status" value="1"/>
</dbReference>
<comment type="caution">
    <text evidence="7">The sequence shown here is derived from an EMBL/GenBank/DDBJ whole genome shotgun (WGS) entry which is preliminary data.</text>
</comment>
<dbReference type="PIRSF" id="PIRSF000429">
    <property type="entry name" value="Ac-CoA_Ac_transf"/>
    <property type="match status" value="1"/>
</dbReference>
<sequence>MQVRRVAVLGGNRIPFARAGGPYATASNADLLTAALDGLVARFGLAGERLGEVVAGAVLKHSRDFNLTRECVLGTALDPHTPAYDLQQACGTGLAAVINVANKIALGQLEAGIAGGVDSASDAPLAVNEGLRRRLLELNRARGAGGRLRAISRINPVAGLRPEVPRNAEPRTGLSMGEHAAITAREYGITRAAQDELALVSHQRLAAAYANGFFDDLITPFRGLTRDQNLRPDTTLERLGALRPVFGLSDPATATMTAGNSSALTDGASAVLLASEEWAAARSLPVQAWFTWSQTAAVDFVNGEGLLMAPVRALPPLLERAGVGLGDFDFYEIHEAFASQVLATLAAWESLGLGTVDRERLNVVGSSLATGHPFAATGGRLVATLAKLLASRGRPGRGLISICAAGGQGVLAIMER</sequence>
<dbReference type="NCBIfam" id="NF006740">
    <property type="entry name" value="PRK09268.1"/>
    <property type="match status" value="1"/>
</dbReference>
<keyword evidence="2 4" id="KW-0808">Transferase</keyword>
<feature type="domain" description="Thiolase N-terminal" evidence="5">
    <location>
        <begin position="6"/>
        <end position="277"/>
    </location>
</feature>
<evidence type="ECO:0000259" key="5">
    <source>
        <dbReference type="Pfam" id="PF00108"/>
    </source>
</evidence>
<dbReference type="Proteomes" id="UP001500655">
    <property type="component" value="Unassembled WGS sequence"/>
</dbReference>
<keyword evidence="8" id="KW-1185">Reference proteome</keyword>
<evidence type="ECO:0000259" key="6">
    <source>
        <dbReference type="Pfam" id="PF02803"/>
    </source>
</evidence>
<dbReference type="InterPro" id="IPR050521">
    <property type="entry name" value="3-ketoacyl-CoA_Thiolase"/>
</dbReference>
<dbReference type="NCBIfam" id="TIGR01930">
    <property type="entry name" value="AcCoA-C-Actrans"/>
    <property type="match status" value="1"/>
</dbReference>
<dbReference type="SUPFAM" id="SSF53901">
    <property type="entry name" value="Thiolase-like"/>
    <property type="match status" value="2"/>
</dbReference>
<evidence type="ECO:0000313" key="8">
    <source>
        <dbReference type="Proteomes" id="UP001500655"/>
    </source>
</evidence>
<dbReference type="EMBL" id="BAAALS010000007">
    <property type="protein sequence ID" value="GAA1747919.1"/>
    <property type="molecule type" value="Genomic_DNA"/>
</dbReference>
<evidence type="ECO:0000256" key="1">
    <source>
        <dbReference type="ARBA" id="ARBA00010982"/>
    </source>
</evidence>
<keyword evidence="3 4" id="KW-0012">Acyltransferase</keyword>
<dbReference type="Gene3D" id="3.40.47.10">
    <property type="match status" value="1"/>
</dbReference>
<evidence type="ECO:0000313" key="7">
    <source>
        <dbReference type="EMBL" id="GAA1747919.1"/>
    </source>
</evidence>
<dbReference type="PANTHER" id="PTHR42689:SF1">
    <property type="entry name" value="ACETYL-COA ACYLTRANSFERASE FADA2 (3-KETOACYL-COA THIOLASE) (BETA-KETOTHIOLASE)-RELATED"/>
    <property type="match status" value="1"/>
</dbReference>
<dbReference type="CDD" id="cd00751">
    <property type="entry name" value="thiolase"/>
    <property type="match status" value="1"/>
</dbReference>
<evidence type="ECO:0000256" key="2">
    <source>
        <dbReference type="ARBA" id="ARBA00022679"/>
    </source>
</evidence>
<gene>
    <name evidence="7" type="ORF">GCM10009681_18930</name>
</gene>
<evidence type="ECO:0000256" key="4">
    <source>
        <dbReference type="RuleBase" id="RU003557"/>
    </source>
</evidence>
<dbReference type="InterPro" id="IPR020617">
    <property type="entry name" value="Thiolase_C"/>
</dbReference>
<dbReference type="PANTHER" id="PTHR42689">
    <property type="entry name" value="ACETYL-COA ACYLTRANSFERASE FADA2 (3-KETOACYL-COA THIOLASE) (BETA-KETOTHIOLASE)-RELATED"/>
    <property type="match status" value="1"/>
</dbReference>
<dbReference type="InterPro" id="IPR016039">
    <property type="entry name" value="Thiolase-like"/>
</dbReference>
<organism evidence="7 8">
    <name type="scientific">Luedemannella helvata</name>
    <dbReference type="NCBI Taxonomy" id="349315"/>
    <lineage>
        <taxon>Bacteria</taxon>
        <taxon>Bacillati</taxon>
        <taxon>Actinomycetota</taxon>
        <taxon>Actinomycetes</taxon>
        <taxon>Micromonosporales</taxon>
        <taxon>Micromonosporaceae</taxon>
        <taxon>Luedemannella</taxon>
    </lineage>
</organism>
<protein>
    <submittedName>
        <fullName evidence="7">Acetyl-CoA C-acetyltransferase</fullName>
    </submittedName>
</protein>
<proteinExistence type="inferred from homology"/>
<dbReference type="InterPro" id="IPR002155">
    <property type="entry name" value="Thiolase"/>
</dbReference>
<evidence type="ECO:0000256" key="3">
    <source>
        <dbReference type="ARBA" id="ARBA00023315"/>
    </source>
</evidence>
<feature type="domain" description="Thiolase C-terminal" evidence="6">
    <location>
        <begin position="301"/>
        <end position="415"/>
    </location>
</feature>
<dbReference type="Pfam" id="PF02803">
    <property type="entry name" value="Thiolase_C"/>
    <property type="match status" value="1"/>
</dbReference>
<comment type="similarity">
    <text evidence="1 4">Belongs to the thiolase-like superfamily. Thiolase family.</text>
</comment>
<name>A0ABP4W6L5_9ACTN</name>